<dbReference type="SMART" id="SM00408">
    <property type="entry name" value="IGc2"/>
    <property type="match status" value="1"/>
</dbReference>
<evidence type="ECO:0000313" key="9">
    <source>
        <dbReference type="RefSeq" id="XP_026679318.1"/>
    </source>
</evidence>
<proteinExistence type="predicted"/>
<dbReference type="InterPro" id="IPR013783">
    <property type="entry name" value="Ig-like_fold"/>
</dbReference>
<dbReference type="PANTHER" id="PTHR11640">
    <property type="entry name" value="NEPHRIN"/>
    <property type="match status" value="1"/>
</dbReference>
<reference evidence="9" key="1">
    <citation type="submission" date="2025-08" db="UniProtKB">
        <authorList>
            <consortium name="RefSeq"/>
        </authorList>
    </citation>
    <scope>IDENTIFICATION</scope>
</reference>
<comment type="subcellular location">
    <subcellularLocation>
        <location evidence="1">Membrane</location>
        <topology evidence="1">Single-pass type I membrane protein</topology>
    </subcellularLocation>
</comment>
<keyword evidence="4" id="KW-0325">Glycoprotein</keyword>
<accession>A0A3Q0IXB1</accession>
<dbReference type="Gene3D" id="2.60.40.10">
    <property type="entry name" value="Immunoglobulins"/>
    <property type="match status" value="2"/>
</dbReference>
<keyword evidence="6" id="KW-0812">Transmembrane</keyword>
<evidence type="ECO:0000256" key="5">
    <source>
        <dbReference type="ARBA" id="ARBA00023319"/>
    </source>
</evidence>
<dbReference type="STRING" id="121845.A0A3Q0IXB1"/>
<feature type="domain" description="Ig-like" evidence="7">
    <location>
        <begin position="38"/>
        <end position="113"/>
    </location>
</feature>
<evidence type="ECO:0000256" key="6">
    <source>
        <dbReference type="SAM" id="Phobius"/>
    </source>
</evidence>
<evidence type="ECO:0000256" key="4">
    <source>
        <dbReference type="ARBA" id="ARBA00023180"/>
    </source>
</evidence>
<keyword evidence="3" id="KW-1015">Disulfide bond</keyword>
<dbReference type="GeneID" id="103509093"/>
<dbReference type="AlphaFoldDB" id="A0A3Q0IXB1"/>
<evidence type="ECO:0000313" key="8">
    <source>
        <dbReference type="Proteomes" id="UP000079169"/>
    </source>
</evidence>
<dbReference type="GO" id="GO:0005886">
    <property type="term" value="C:plasma membrane"/>
    <property type="evidence" value="ECO:0007669"/>
    <property type="project" value="TreeGrafter"/>
</dbReference>
<dbReference type="SUPFAM" id="SSF48726">
    <property type="entry name" value="Immunoglobulin"/>
    <property type="match status" value="2"/>
</dbReference>
<dbReference type="RefSeq" id="XP_026679318.1">
    <property type="nucleotide sequence ID" value="XM_026823517.1"/>
</dbReference>
<dbReference type="InterPro" id="IPR051275">
    <property type="entry name" value="Cell_adhesion_signaling"/>
</dbReference>
<dbReference type="InterPro" id="IPR013162">
    <property type="entry name" value="CD80_C2-set"/>
</dbReference>
<protein>
    <submittedName>
        <fullName evidence="9">Carcinoembryonic antigen-related cell adhesion molecule 1</fullName>
    </submittedName>
</protein>
<dbReference type="PaxDb" id="121845-A0A3Q0IXB1"/>
<name>A0A3Q0IXB1_DIACI</name>
<gene>
    <name evidence="9" type="primary">LOC103509093</name>
</gene>
<keyword evidence="6" id="KW-1133">Transmembrane helix</keyword>
<dbReference type="InterPro" id="IPR036179">
    <property type="entry name" value="Ig-like_dom_sf"/>
</dbReference>
<organism evidence="8 9">
    <name type="scientific">Diaphorina citri</name>
    <name type="common">Asian citrus psyllid</name>
    <dbReference type="NCBI Taxonomy" id="121845"/>
    <lineage>
        <taxon>Eukaryota</taxon>
        <taxon>Metazoa</taxon>
        <taxon>Ecdysozoa</taxon>
        <taxon>Arthropoda</taxon>
        <taxon>Hexapoda</taxon>
        <taxon>Insecta</taxon>
        <taxon>Pterygota</taxon>
        <taxon>Neoptera</taxon>
        <taxon>Paraneoptera</taxon>
        <taxon>Hemiptera</taxon>
        <taxon>Sternorrhyncha</taxon>
        <taxon>Psylloidea</taxon>
        <taxon>Psyllidae</taxon>
        <taxon>Diaphorininae</taxon>
        <taxon>Diaphorina</taxon>
    </lineage>
</organism>
<dbReference type="KEGG" id="dci:103509093"/>
<sequence>MYEGCYKGVLLVILVLAIQIPYINKAFLTAAHRHHPPPSLSSDNNLQNQAVPDYVVKQRDEVTLVCDVLINPNDIVWLHNGELVDIGHRYSRSSSGLTIVNVRLEDDGYWQCRHRDNSNLYDKPKWLLVLEPPREPYLSIDGRRLDASNLFIPVKENQALTIECIVEGGNPRPSLHWVLEPSEHNMDTAPNLVFSEPVTPKTGPMRSEAKIERVVRQHHNATVMCLVNHVTLLHQALNASLLLDVQCESAPSIE</sequence>
<keyword evidence="8" id="KW-1185">Reference proteome</keyword>
<feature type="domain" description="Ig-like" evidence="7">
    <location>
        <begin position="136"/>
        <end position="238"/>
    </location>
</feature>
<dbReference type="Pfam" id="PF13927">
    <property type="entry name" value="Ig_3"/>
    <property type="match status" value="1"/>
</dbReference>
<dbReference type="PANTHER" id="PTHR11640:SF155">
    <property type="entry name" value="IG-LIKE DOMAIN-CONTAINING PROTEIN"/>
    <property type="match status" value="1"/>
</dbReference>
<keyword evidence="2 6" id="KW-0472">Membrane</keyword>
<dbReference type="InterPro" id="IPR007110">
    <property type="entry name" value="Ig-like_dom"/>
</dbReference>
<dbReference type="GO" id="GO:0005911">
    <property type="term" value="C:cell-cell junction"/>
    <property type="evidence" value="ECO:0007669"/>
    <property type="project" value="TreeGrafter"/>
</dbReference>
<dbReference type="PROSITE" id="PS50835">
    <property type="entry name" value="IG_LIKE"/>
    <property type="match status" value="2"/>
</dbReference>
<keyword evidence="5" id="KW-0393">Immunoglobulin domain</keyword>
<evidence type="ECO:0000256" key="3">
    <source>
        <dbReference type="ARBA" id="ARBA00023157"/>
    </source>
</evidence>
<evidence type="ECO:0000259" key="7">
    <source>
        <dbReference type="PROSITE" id="PS50835"/>
    </source>
</evidence>
<dbReference type="Proteomes" id="UP000079169">
    <property type="component" value="Unplaced"/>
</dbReference>
<dbReference type="GO" id="GO:0050839">
    <property type="term" value="F:cell adhesion molecule binding"/>
    <property type="evidence" value="ECO:0007669"/>
    <property type="project" value="TreeGrafter"/>
</dbReference>
<evidence type="ECO:0000256" key="2">
    <source>
        <dbReference type="ARBA" id="ARBA00023136"/>
    </source>
</evidence>
<dbReference type="InterPro" id="IPR003599">
    <property type="entry name" value="Ig_sub"/>
</dbReference>
<dbReference type="SMART" id="SM00409">
    <property type="entry name" value="IG"/>
    <property type="match status" value="2"/>
</dbReference>
<evidence type="ECO:0000256" key="1">
    <source>
        <dbReference type="ARBA" id="ARBA00004479"/>
    </source>
</evidence>
<dbReference type="Pfam" id="PF08205">
    <property type="entry name" value="C2-set_2"/>
    <property type="match status" value="1"/>
</dbReference>
<dbReference type="GO" id="GO:0098609">
    <property type="term" value="P:cell-cell adhesion"/>
    <property type="evidence" value="ECO:0007669"/>
    <property type="project" value="TreeGrafter"/>
</dbReference>
<feature type="transmembrane region" description="Helical" evidence="6">
    <location>
        <begin position="6"/>
        <end position="23"/>
    </location>
</feature>
<dbReference type="InterPro" id="IPR003598">
    <property type="entry name" value="Ig_sub2"/>
</dbReference>